<keyword evidence="1" id="KW-0472">Membrane</keyword>
<dbReference type="PANTHER" id="PTHR40078">
    <property type="entry name" value="INTEGRAL MEMBRANE PROTEIN-RELATED"/>
    <property type="match status" value="1"/>
</dbReference>
<proteinExistence type="predicted"/>
<dbReference type="RefSeq" id="WP_183216377.1">
    <property type="nucleotide sequence ID" value="NZ_CAJFZW010000017.1"/>
</dbReference>
<comment type="caution">
    <text evidence="2">The sequence shown here is derived from an EMBL/GenBank/DDBJ whole genome shotgun (WGS) entry which is preliminary data.</text>
</comment>
<dbReference type="InterPro" id="IPR038750">
    <property type="entry name" value="YczE/YyaS-like"/>
</dbReference>
<evidence type="ECO:0000313" key="3">
    <source>
        <dbReference type="Proteomes" id="UP000527324"/>
    </source>
</evidence>
<keyword evidence="1" id="KW-0812">Transmembrane</keyword>
<dbReference type="PANTHER" id="PTHR40078:SF1">
    <property type="entry name" value="INTEGRAL MEMBRANE PROTEIN"/>
    <property type="match status" value="1"/>
</dbReference>
<accession>A0A7W9C6V0</accession>
<dbReference type="Pfam" id="PF19700">
    <property type="entry name" value="DUF6198"/>
    <property type="match status" value="1"/>
</dbReference>
<evidence type="ECO:0000256" key="1">
    <source>
        <dbReference type="SAM" id="Phobius"/>
    </source>
</evidence>
<protein>
    <submittedName>
        <fullName evidence="2">Putative membrane protein YczE</fullName>
    </submittedName>
</protein>
<dbReference type="Proteomes" id="UP000527324">
    <property type="component" value="Unassembled WGS sequence"/>
</dbReference>
<feature type="transmembrane region" description="Helical" evidence="1">
    <location>
        <begin position="48"/>
        <end position="67"/>
    </location>
</feature>
<feature type="transmembrane region" description="Helical" evidence="1">
    <location>
        <begin position="74"/>
        <end position="95"/>
    </location>
</feature>
<organism evidence="2 3">
    <name type="scientific">Brevundimonas aurantiaca</name>
    <dbReference type="NCBI Taxonomy" id="74316"/>
    <lineage>
        <taxon>Bacteria</taxon>
        <taxon>Pseudomonadati</taxon>
        <taxon>Pseudomonadota</taxon>
        <taxon>Alphaproteobacteria</taxon>
        <taxon>Caulobacterales</taxon>
        <taxon>Caulobacteraceae</taxon>
        <taxon>Brevundimonas</taxon>
    </lineage>
</organism>
<dbReference type="AlphaFoldDB" id="A0A7W9C6V0"/>
<gene>
    <name evidence="2" type="ORF">GGQ93_001698</name>
</gene>
<keyword evidence="3" id="KW-1185">Reference proteome</keyword>
<sequence length="211" mass="21884">MTRRLIQLFLGLSLYGLSIALIIRADLGLDPWDVLSQGVFERFAEPAGLGFGMVVNLIGMAVLLLWIPLRQKPGIGTIANVLVIGSVAGLALRYIPADPVLPVRSLFLATGIVLNGVASGAYIGAGLGPGPRDGLMTGLVARTGWPIKAVRTAIELTVVVAGWALGGSVGVGTILYALAIGPLVQIFLPAFTVGKEDGRKTLPDREPAGPA</sequence>
<reference evidence="2 3" key="1">
    <citation type="submission" date="2020-08" db="EMBL/GenBank/DDBJ databases">
        <title>Genomic Encyclopedia of Type Strains, Phase IV (KMG-IV): sequencing the most valuable type-strain genomes for metagenomic binning, comparative biology and taxonomic classification.</title>
        <authorList>
            <person name="Goeker M."/>
        </authorList>
    </citation>
    <scope>NUCLEOTIDE SEQUENCE [LARGE SCALE GENOMIC DNA]</scope>
    <source>
        <strain evidence="2 3">DSM 4731</strain>
    </source>
</reference>
<dbReference type="EMBL" id="JACHOQ010000003">
    <property type="protein sequence ID" value="MBB5739984.1"/>
    <property type="molecule type" value="Genomic_DNA"/>
</dbReference>
<keyword evidence="1" id="KW-1133">Transmembrane helix</keyword>
<name>A0A7W9C6V0_9CAUL</name>
<feature type="transmembrane region" description="Helical" evidence="1">
    <location>
        <begin position="107"/>
        <end position="128"/>
    </location>
</feature>
<evidence type="ECO:0000313" key="2">
    <source>
        <dbReference type="EMBL" id="MBB5739984.1"/>
    </source>
</evidence>